<dbReference type="EMBL" id="CAJVRM010000706">
    <property type="protein sequence ID" value="CAG8983024.1"/>
    <property type="molecule type" value="Genomic_DNA"/>
</dbReference>
<keyword evidence="2" id="KW-1185">Reference proteome</keyword>
<proteinExistence type="predicted"/>
<gene>
    <name evidence="1" type="ORF">HYALB_00010151</name>
</gene>
<accession>A0A9N9QCC7</accession>
<evidence type="ECO:0000313" key="2">
    <source>
        <dbReference type="Proteomes" id="UP000701801"/>
    </source>
</evidence>
<comment type="caution">
    <text evidence="1">The sequence shown here is derived from an EMBL/GenBank/DDBJ whole genome shotgun (WGS) entry which is preliminary data.</text>
</comment>
<dbReference type="AlphaFoldDB" id="A0A9N9QCC7"/>
<organism evidence="1 2">
    <name type="scientific">Hymenoscyphus albidus</name>
    <dbReference type="NCBI Taxonomy" id="595503"/>
    <lineage>
        <taxon>Eukaryota</taxon>
        <taxon>Fungi</taxon>
        <taxon>Dikarya</taxon>
        <taxon>Ascomycota</taxon>
        <taxon>Pezizomycotina</taxon>
        <taxon>Leotiomycetes</taxon>
        <taxon>Helotiales</taxon>
        <taxon>Helotiaceae</taxon>
        <taxon>Hymenoscyphus</taxon>
    </lineage>
</organism>
<protein>
    <submittedName>
        <fullName evidence="1">Uncharacterized protein</fullName>
    </submittedName>
</protein>
<reference evidence="1" key="1">
    <citation type="submission" date="2021-07" db="EMBL/GenBank/DDBJ databases">
        <authorList>
            <person name="Durling M."/>
        </authorList>
    </citation>
    <scope>NUCLEOTIDE SEQUENCE</scope>
</reference>
<dbReference type="Proteomes" id="UP000701801">
    <property type="component" value="Unassembled WGS sequence"/>
</dbReference>
<sequence length="134" mass="15895">MWDLSLIDVLQLHKREHEEAKREDGWFDTFFPENHFRPYKKISAMGLRVEQFDEFVHPMLEGIDSQIHLMSLEETERGRANFVDNYAMDLYTPEEAVSQRNAFWETHTEYCVELEEADTKNAAFLAELEWMGSS</sequence>
<name>A0A9N9QCC7_9HELO</name>
<evidence type="ECO:0000313" key="1">
    <source>
        <dbReference type="EMBL" id="CAG8983024.1"/>
    </source>
</evidence>